<dbReference type="Proteomes" id="UP000619260">
    <property type="component" value="Unassembled WGS sequence"/>
</dbReference>
<dbReference type="AlphaFoldDB" id="A0A8J3YML9"/>
<comment type="caution">
    <text evidence="1">The sequence shown here is derived from an EMBL/GenBank/DDBJ whole genome shotgun (WGS) entry which is preliminary data.</text>
</comment>
<evidence type="ECO:0000313" key="1">
    <source>
        <dbReference type="EMBL" id="GIJ46626.1"/>
    </source>
</evidence>
<dbReference type="RefSeq" id="WP_203900155.1">
    <property type="nucleotide sequence ID" value="NZ_BOPF01000012.1"/>
</dbReference>
<evidence type="ECO:0000313" key="2">
    <source>
        <dbReference type="Proteomes" id="UP000619260"/>
    </source>
</evidence>
<protein>
    <recommendedName>
        <fullName evidence="3">PIN domain-containing protein</fullName>
    </recommendedName>
</protein>
<organism evidence="1 2">
    <name type="scientific">Virgisporangium aliadipatigenens</name>
    <dbReference type="NCBI Taxonomy" id="741659"/>
    <lineage>
        <taxon>Bacteria</taxon>
        <taxon>Bacillati</taxon>
        <taxon>Actinomycetota</taxon>
        <taxon>Actinomycetes</taxon>
        <taxon>Micromonosporales</taxon>
        <taxon>Micromonosporaceae</taxon>
        <taxon>Virgisporangium</taxon>
    </lineage>
</organism>
<name>A0A8J3YML9_9ACTN</name>
<sequence length="121" mass="12512">MIHLILDASAVAAYGTGVDVGETIAEVAHNGAAFTSPAVCLAEAGRSVDHRLIDLLIDHRAFAACELPVEKWPVLSAALGLLARHDHAAAVTAAIVLDGHILTAEPEAYSAFGDEAPIIPL</sequence>
<dbReference type="EMBL" id="BOPF01000012">
    <property type="protein sequence ID" value="GIJ46626.1"/>
    <property type="molecule type" value="Genomic_DNA"/>
</dbReference>
<keyword evidence="2" id="KW-1185">Reference proteome</keyword>
<gene>
    <name evidence="1" type="ORF">Val02_35120</name>
</gene>
<accession>A0A8J3YML9</accession>
<evidence type="ECO:0008006" key="3">
    <source>
        <dbReference type="Google" id="ProtNLM"/>
    </source>
</evidence>
<reference evidence="1" key="1">
    <citation type="submission" date="2021-01" db="EMBL/GenBank/DDBJ databases">
        <title>Whole genome shotgun sequence of Virgisporangium aliadipatigenens NBRC 105644.</title>
        <authorList>
            <person name="Komaki H."/>
            <person name="Tamura T."/>
        </authorList>
    </citation>
    <scope>NUCLEOTIDE SEQUENCE</scope>
    <source>
        <strain evidence="1">NBRC 105644</strain>
    </source>
</reference>
<proteinExistence type="predicted"/>